<dbReference type="PANTHER" id="PTHR43280:SF2">
    <property type="entry name" value="HTH-TYPE TRANSCRIPTIONAL REGULATOR EXSA"/>
    <property type="match status" value="1"/>
</dbReference>
<dbReference type="SMART" id="SM00342">
    <property type="entry name" value="HTH_ARAC"/>
    <property type="match status" value="1"/>
</dbReference>
<organism evidence="5 6">
    <name type="scientific">Flavobacterium hiemivividum</name>
    <dbReference type="NCBI Taxonomy" id="2541734"/>
    <lineage>
        <taxon>Bacteria</taxon>
        <taxon>Pseudomonadati</taxon>
        <taxon>Bacteroidota</taxon>
        <taxon>Flavobacteriia</taxon>
        <taxon>Flavobacteriales</taxon>
        <taxon>Flavobacteriaceae</taxon>
        <taxon>Flavobacterium</taxon>
    </lineage>
</organism>
<evidence type="ECO:0000256" key="3">
    <source>
        <dbReference type="ARBA" id="ARBA00023163"/>
    </source>
</evidence>
<dbReference type="RefSeq" id="WP_132111115.1">
    <property type="nucleotide sequence ID" value="NZ_SMFO01000007.1"/>
</dbReference>
<dbReference type="InterPro" id="IPR009057">
    <property type="entry name" value="Homeodomain-like_sf"/>
</dbReference>
<dbReference type="AlphaFoldDB" id="A0A4V2Z147"/>
<gene>
    <name evidence="5" type="ORF">E0F98_10260</name>
</gene>
<keyword evidence="6" id="KW-1185">Reference proteome</keyword>
<dbReference type="GO" id="GO:0003700">
    <property type="term" value="F:DNA-binding transcription factor activity"/>
    <property type="evidence" value="ECO:0007669"/>
    <property type="project" value="InterPro"/>
</dbReference>
<dbReference type="InterPro" id="IPR018060">
    <property type="entry name" value="HTH_AraC"/>
</dbReference>
<dbReference type="Proteomes" id="UP000294597">
    <property type="component" value="Unassembled WGS sequence"/>
</dbReference>
<dbReference type="PANTHER" id="PTHR43280">
    <property type="entry name" value="ARAC-FAMILY TRANSCRIPTIONAL REGULATOR"/>
    <property type="match status" value="1"/>
</dbReference>
<dbReference type="GO" id="GO:0043565">
    <property type="term" value="F:sequence-specific DNA binding"/>
    <property type="evidence" value="ECO:0007669"/>
    <property type="project" value="InterPro"/>
</dbReference>
<evidence type="ECO:0000256" key="2">
    <source>
        <dbReference type="ARBA" id="ARBA00023125"/>
    </source>
</evidence>
<keyword evidence="3" id="KW-0804">Transcription</keyword>
<dbReference type="InterPro" id="IPR014710">
    <property type="entry name" value="RmlC-like_jellyroll"/>
</dbReference>
<dbReference type="SUPFAM" id="SSF46689">
    <property type="entry name" value="Homeodomain-like"/>
    <property type="match status" value="1"/>
</dbReference>
<name>A0A4V2Z147_9FLAO</name>
<dbReference type="PROSITE" id="PS01124">
    <property type="entry name" value="HTH_ARAC_FAMILY_2"/>
    <property type="match status" value="1"/>
</dbReference>
<dbReference type="InterPro" id="IPR003313">
    <property type="entry name" value="AraC-bd"/>
</dbReference>
<proteinExistence type="predicted"/>
<feature type="domain" description="HTH araC/xylS-type" evidence="4">
    <location>
        <begin position="174"/>
        <end position="274"/>
    </location>
</feature>
<dbReference type="InterPro" id="IPR037923">
    <property type="entry name" value="HTH-like"/>
</dbReference>
<reference evidence="5 6" key="1">
    <citation type="submission" date="2019-03" db="EMBL/GenBank/DDBJ databases">
        <title>Flavobacterium TSA-D2 sp. nov., isolated from arctic soil.</title>
        <authorList>
            <person name="Chaudhary D.K."/>
        </authorList>
    </citation>
    <scope>NUCLEOTIDE SEQUENCE [LARGE SCALE GENOMIC DNA]</scope>
    <source>
        <strain evidence="5 6">TSA-D2</strain>
    </source>
</reference>
<keyword evidence="2" id="KW-0238">DNA-binding</keyword>
<accession>A0A4V2Z147</accession>
<evidence type="ECO:0000259" key="4">
    <source>
        <dbReference type="PROSITE" id="PS01124"/>
    </source>
</evidence>
<dbReference type="SUPFAM" id="SSF51215">
    <property type="entry name" value="Regulatory protein AraC"/>
    <property type="match status" value="1"/>
</dbReference>
<evidence type="ECO:0000313" key="6">
    <source>
        <dbReference type="Proteomes" id="UP000294597"/>
    </source>
</evidence>
<dbReference type="Pfam" id="PF02311">
    <property type="entry name" value="AraC_binding"/>
    <property type="match status" value="1"/>
</dbReference>
<protein>
    <submittedName>
        <fullName evidence="5">AraC family transcriptional regulator</fullName>
    </submittedName>
</protein>
<dbReference type="Gene3D" id="2.60.120.10">
    <property type="entry name" value="Jelly Rolls"/>
    <property type="match status" value="1"/>
</dbReference>
<keyword evidence="1" id="KW-0805">Transcription regulation</keyword>
<evidence type="ECO:0000256" key="1">
    <source>
        <dbReference type="ARBA" id="ARBA00023015"/>
    </source>
</evidence>
<evidence type="ECO:0000313" key="5">
    <source>
        <dbReference type="EMBL" id="TDE03458.1"/>
    </source>
</evidence>
<comment type="caution">
    <text evidence="5">The sequence shown here is derived from an EMBL/GenBank/DDBJ whole genome shotgun (WGS) entry which is preliminary data.</text>
</comment>
<dbReference type="EMBL" id="SMFO01000007">
    <property type="protein sequence ID" value="TDE03458.1"/>
    <property type="molecule type" value="Genomic_DNA"/>
</dbReference>
<dbReference type="Pfam" id="PF12833">
    <property type="entry name" value="HTH_18"/>
    <property type="match status" value="1"/>
</dbReference>
<sequence length="279" mass="32642">MGIENIEKPVEIIYVKVDECPIKNRQFNFFQIVYVISGTGSYVLNGATKPYKKEDLLLLVPDDIHTFNIQDSTEFLLIKFNYIYLNEYKWKYIDHLKTSLSNAGRLNEDIIRLESDKELVKSIVKSILYGIQNLDMFYTELTSHLVNSFLIIITRNLVNYQSEMISESKDKRLIEIINYIQKNIYCPELLRASSISSSFNISANYLSRFFKDKSGELLQDYITNYKILLIKNRLKFSDMRVNEIADEFGFSDGSHLNKFFKNKNGISVSDYRKNFVILV</sequence>
<dbReference type="Gene3D" id="1.10.10.60">
    <property type="entry name" value="Homeodomain-like"/>
    <property type="match status" value="2"/>
</dbReference>